<feature type="compositionally biased region" description="Basic and acidic residues" evidence="1">
    <location>
        <begin position="31"/>
        <end position="44"/>
    </location>
</feature>
<proteinExistence type="predicted"/>
<protein>
    <submittedName>
        <fullName evidence="2">Uncharacterized protein</fullName>
    </submittedName>
</protein>
<dbReference type="EMBL" id="KV979924">
    <property type="protein sequence ID" value="PIO15614.1"/>
    <property type="molecule type" value="Genomic_DNA"/>
</dbReference>
<sequence>MRETDVLYSIFPALSLSAQWVENMAETQQVHAKERSNNESHECPDPGGDLRPQICPLKRWWIWWTS</sequence>
<evidence type="ECO:0000313" key="3">
    <source>
        <dbReference type="Proteomes" id="UP000228934"/>
    </source>
</evidence>
<dbReference type="AlphaFoldDB" id="A0A2G9QJ40"/>
<gene>
    <name evidence="2" type="ORF">AB205_0071150</name>
</gene>
<evidence type="ECO:0000256" key="1">
    <source>
        <dbReference type="SAM" id="MobiDB-lite"/>
    </source>
</evidence>
<evidence type="ECO:0000313" key="2">
    <source>
        <dbReference type="EMBL" id="PIO15614.1"/>
    </source>
</evidence>
<accession>A0A2G9QJ40</accession>
<feature type="region of interest" description="Disordered" evidence="1">
    <location>
        <begin position="29"/>
        <end position="48"/>
    </location>
</feature>
<name>A0A2G9QJ40_AQUCT</name>
<dbReference type="Proteomes" id="UP000228934">
    <property type="component" value="Unassembled WGS sequence"/>
</dbReference>
<keyword evidence="3" id="KW-1185">Reference proteome</keyword>
<organism evidence="2 3">
    <name type="scientific">Aquarana catesbeiana</name>
    <name type="common">American bullfrog</name>
    <name type="synonym">Rana catesbeiana</name>
    <dbReference type="NCBI Taxonomy" id="8400"/>
    <lineage>
        <taxon>Eukaryota</taxon>
        <taxon>Metazoa</taxon>
        <taxon>Chordata</taxon>
        <taxon>Craniata</taxon>
        <taxon>Vertebrata</taxon>
        <taxon>Euteleostomi</taxon>
        <taxon>Amphibia</taxon>
        <taxon>Batrachia</taxon>
        <taxon>Anura</taxon>
        <taxon>Neobatrachia</taxon>
        <taxon>Ranoidea</taxon>
        <taxon>Ranidae</taxon>
        <taxon>Aquarana</taxon>
    </lineage>
</organism>
<reference evidence="3" key="1">
    <citation type="journal article" date="2017" name="Nat. Commun.">
        <title>The North American bullfrog draft genome provides insight into hormonal regulation of long noncoding RNA.</title>
        <authorList>
            <person name="Hammond S.A."/>
            <person name="Warren R.L."/>
            <person name="Vandervalk B.P."/>
            <person name="Kucuk E."/>
            <person name="Khan H."/>
            <person name="Gibb E.A."/>
            <person name="Pandoh P."/>
            <person name="Kirk H."/>
            <person name="Zhao Y."/>
            <person name="Jones M."/>
            <person name="Mungall A.J."/>
            <person name="Coope R."/>
            <person name="Pleasance S."/>
            <person name="Moore R.A."/>
            <person name="Holt R.A."/>
            <person name="Round J.M."/>
            <person name="Ohora S."/>
            <person name="Walle B.V."/>
            <person name="Veldhoen N."/>
            <person name="Helbing C.C."/>
            <person name="Birol I."/>
        </authorList>
    </citation>
    <scope>NUCLEOTIDE SEQUENCE [LARGE SCALE GENOMIC DNA]</scope>
</reference>